<dbReference type="PANTHER" id="PTHR21529:SF4">
    <property type="entry name" value="TPR AND ANKYRIN REPEAT-CONTAINING PROTEIN 1"/>
    <property type="match status" value="1"/>
</dbReference>
<dbReference type="Gene3D" id="1.25.40.10">
    <property type="entry name" value="Tetratricopeptide repeat domain"/>
    <property type="match status" value="2"/>
</dbReference>
<evidence type="ECO:0008006" key="12">
    <source>
        <dbReference type="Google" id="ProtNLM"/>
    </source>
</evidence>
<dbReference type="InterPro" id="IPR027417">
    <property type="entry name" value="P-loop_NTPase"/>
</dbReference>
<dbReference type="InterPro" id="IPR013986">
    <property type="entry name" value="DExx_box_DNA_helicase_dom_sf"/>
</dbReference>
<dbReference type="GO" id="GO:0005524">
    <property type="term" value="F:ATP binding"/>
    <property type="evidence" value="ECO:0007669"/>
    <property type="project" value="UniProtKB-UniRule"/>
</dbReference>
<protein>
    <recommendedName>
        <fullName evidence="12">TPR and ankyrin repeat-containing protein 1</fullName>
    </recommendedName>
</protein>
<evidence type="ECO:0000256" key="4">
    <source>
        <dbReference type="ARBA" id="ARBA00022840"/>
    </source>
</evidence>
<dbReference type="OrthoDB" id="3156807at2759"/>
<proteinExistence type="predicted"/>
<feature type="compositionally biased region" description="Gly residues" evidence="7">
    <location>
        <begin position="1601"/>
        <end position="1614"/>
    </location>
</feature>
<dbReference type="GO" id="GO:0008270">
    <property type="term" value="F:zinc ion binding"/>
    <property type="evidence" value="ECO:0007669"/>
    <property type="project" value="UniProtKB-KW"/>
</dbReference>
<feature type="region of interest" description="Disordered" evidence="7">
    <location>
        <begin position="1058"/>
        <end position="1082"/>
    </location>
</feature>
<evidence type="ECO:0000256" key="7">
    <source>
        <dbReference type="SAM" id="MobiDB-lite"/>
    </source>
</evidence>
<dbReference type="InterPro" id="IPR002110">
    <property type="entry name" value="Ankyrin_rpt"/>
</dbReference>
<dbReference type="InterPro" id="IPR014016">
    <property type="entry name" value="UvrD-like_ATP-bd"/>
</dbReference>
<feature type="compositionally biased region" description="Pro residues" evidence="7">
    <location>
        <begin position="496"/>
        <end position="506"/>
    </location>
</feature>
<dbReference type="SUPFAM" id="SSF52540">
    <property type="entry name" value="P-loop containing nucleoside triphosphate hydrolases"/>
    <property type="match status" value="1"/>
</dbReference>
<keyword evidence="1 5" id="KW-0547">Nucleotide-binding</keyword>
<dbReference type="PROSITE" id="PS51198">
    <property type="entry name" value="UVRD_HELICASE_ATP_BIND"/>
    <property type="match status" value="1"/>
</dbReference>
<feature type="region of interest" description="Disordered" evidence="7">
    <location>
        <begin position="945"/>
        <end position="1001"/>
    </location>
</feature>
<feature type="region of interest" description="Disordered" evidence="7">
    <location>
        <begin position="430"/>
        <end position="481"/>
    </location>
</feature>
<evidence type="ECO:0000256" key="2">
    <source>
        <dbReference type="ARBA" id="ARBA00022801"/>
    </source>
</evidence>
<dbReference type="Pfam" id="PF00580">
    <property type="entry name" value="UvrD-helicase"/>
    <property type="match status" value="1"/>
</dbReference>
<dbReference type="Gene3D" id="3.40.50.300">
    <property type="entry name" value="P-loop containing nucleotide triphosphate hydrolases"/>
    <property type="match status" value="2"/>
</dbReference>
<dbReference type="InterPro" id="IPR000571">
    <property type="entry name" value="Znf_CCCH"/>
</dbReference>
<dbReference type="PROSITE" id="PS50103">
    <property type="entry name" value="ZF_C3H1"/>
    <property type="match status" value="1"/>
</dbReference>
<evidence type="ECO:0000256" key="5">
    <source>
        <dbReference type="PROSITE-ProRule" id="PRU00560"/>
    </source>
</evidence>
<feature type="region of interest" description="Disordered" evidence="7">
    <location>
        <begin position="1270"/>
        <end position="1289"/>
    </location>
</feature>
<dbReference type="InterPro" id="IPR039904">
    <property type="entry name" value="TRANK1"/>
</dbReference>
<dbReference type="SUPFAM" id="SSF48403">
    <property type="entry name" value="Ankyrin repeat"/>
    <property type="match status" value="2"/>
</dbReference>
<dbReference type="Proteomes" id="UP000887568">
    <property type="component" value="Unplaced"/>
</dbReference>
<keyword evidence="2 5" id="KW-0378">Hydrolase</keyword>
<feature type="compositionally biased region" description="Basic and acidic residues" evidence="7">
    <location>
        <begin position="3026"/>
        <end position="3035"/>
    </location>
</feature>
<feature type="binding site" evidence="5">
    <location>
        <begin position="1351"/>
        <end position="1358"/>
    </location>
    <ligand>
        <name>ATP</name>
        <dbReference type="ChEBI" id="CHEBI:30616"/>
    </ligand>
</feature>
<feature type="domain" description="C3H1-type" evidence="8">
    <location>
        <begin position="2516"/>
        <end position="2545"/>
    </location>
</feature>
<dbReference type="Gene3D" id="1.10.10.160">
    <property type="match status" value="1"/>
</dbReference>
<dbReference type="InterPro" id="IPR019734">
    <property type="entry name" value="TPR_rpt"/>
</dbReference>
<dbReference type="SMART" id="SM00028">
    <property type="entry name" value="TPR"/>
    <property type="match status" value="2"/>
</dbReference>
<name>A0A913ZF45_PATMI</name>
<dbReference type="GeneID" id="119723193"/>
<feature type="compositionally biased region" description="Basic and acidic residues" evidence="7">
    <location>
        <begin position="2998"/>
        <end position="3017"/>
    </location>
</feature>
<feature type="region of interest" description="Disordered" evidence="7">
    <location>
        <begin position="2997"/>
        <end position="3035"/>
    </location>
</feature>
<evidence type="ECO:0000256" key="3">
    <source>
        <dbReference type="ARBA" id="ARBA00022806"/>
    </source>
</evidence>
<feature type="compositionally biased region" description="Basic residues" evidence="7">
    <location>
        <begin position="3311"/>
        <end position="3334"/>
    </location>
</feature>
<sequence>MNQGRVNPGVLAPHNEAAEKDGNHISGGECPLDVTQWLLPKAYGVNDIEIPYLGYTELDIDLATSGIWWYVEELKQQGNDIINHNPREAVGLYTKAMEIDENPEHPFDLLTRREKAILHSNRCKALMKLQQLGPAFEDAKACMRIDPTFQKGYWRAATVMKQMGKEHEALEALINGYPRILGEDKEAVDSRIKFVYEITFLTVRLWDKWKQSQFLFRRLDVSTSVWTEVVQRLAKNKEYQGLHLVFLRGGTQSGKGSGIGQGGVAKGCDTSAIDLRPLVRDLSSSTYDSWSMQLVVELLKHGSNVVGLSQKEGDTPLHCAVENALRTGWVGLLEHLFSHLYTTSEWRNLPDRFGDSLFHLVAKKSGPAAHAKSVVDVLQKYWVDPTRKDRQGCRPVEVVPLTNQHETEIRGLLSAVALAWEQHVKVQQKQQQQQQQQQQFQQQARNIPRQPFPGPHFASGNQTQAQYFPTRPQARPQPQPQPQVKFFDATRIFSAPPRPSVAPPPFDHSKLFGGPQKPTWQQEEMMKQKQMEERQEQQMLEQQREERQKQERRRQEEEQRRREEQRKWEEVQRKTEAEERARRQRQQMAEAARKKKEEEHRRQEEKIQKEKERQEQLHLQREEKKRKENLKRKERREMLKKKEAEAKLNTYQKGLRLQGQGKHDQAVCLFLEFIGKEYENTVIYREVQRCLMVLQESLEHCKEIPDTVKCGAPPTFWNTTVQELANQSKWWSLFLLLVGGSFSTNRNGNGVAHGCDASGVSIVTFLDQWESIKMAPGRLAMVEALLENKAKPDGLLNDPVTPLVHCLRTENYELATLLLTYGASPALLIIDPGDTPLHSALKIGFKQDDRKFAVLELLLTKYSADPTGTTYLDKNARDRAGNTLFHLALTGGSKNQSLNAIKVLSQYKVNPWLRDHGGRVPLMMVTNKDRRYMFLAEAAKYYDSTSEPAQSSSRGPNQSSSGDVNVSGVPEDWSKADRGPEQEDHHQQETVQSHEHVPRKEKLRREVELLLSAMPIYVPQQTGLDQAGTTVTVTSSLSRSGPRQVENGAEVAKEEVLRQDVEVEEEEMDEDDEEVDDDDDDDEVQGAIDVKIFDDLTWEVECTAKVWKFLHDKLVLHSLKETAIRKIQMLGSGDWRVRLCKPLEGLPKQHDMKLYEARLTKGSRILWELAIAFSPRCSEESEKRLDSGDGALAPTAVAGGRVYSEIIRIWDIVLDHPKVAHAIKVIVKSLERGEECLIPKKLIGISNKSPTGGTAALRLPTYFQEVTGSSPDRRTKALDDAKKTPRPFFPPASSRENEYHIMKFYSVNSTLVYAMLNDSKVKVDFPFRVTELEHAIINLQPRPPSSILLLGRSGTGKTTCCLYRMWTKFFKYWQQVSMTGEPLIPRDIAFIHQDKLDEEENGSDTDSDSASASNNKPRQAYRRGSDTHGGSYDSQSADAYCSGSVSMTGCHGDADESGEASTIMDHLHQIFVTKNAVLCSEVQRNFCDMSHACEFAGEPLAQQDTPIPHRFQDAHPARFPLFLSSRQLLLILDASLPNSYFPRAADGSMKRKIRGWNEEDGPLTFIPLMDDEDEEDEDHAQAAPGEDMMQDGEANPNAPRGLGGQHEAQGGGGQAAKYDPRREVTYEVFAYELWPRINKKKLPYHSTLVWMEIRSFIKGSVEALHTESGYLSLESYLALGKKRASNFTADREEIYSLFKTYEHMKSQKNLFDEGDLVFHVYRRLRDIKSLEWVLHEIYVDETQDFTQAELSLFIRCSHDPNSLFLTGDTAQSIMRGVAFRFDDLKSLFHYASKSVKALGKHSAVAVPKRVYQLTHNYRSHAGILNLASTIVDLMTHFFPNSFDRLKRDQGLFHGPSPVLLESCSFTDLALLLCGNKRKTSEIEFGAHQVILVANEEAIEKLPAELRLGLVMTIYEAKGLEFDDVLLYNFFKDSPADKEWRVITDYLNELIAEQRNRAEDQQEGLKEIDVETLTGTVRPRPLKFNPDEHKVLNSELKYLYTAITRARVNVWIFDEDETKRAPMFELFRCLKLVKGIGPETAPEAEGPDLDAIFVEKSSQLEWIKRGHYFFKNKLWMVAAKCYQRGGDEKRELQARAHHQAVEAARMRDQLPAMREKFLQVAGLFLQSDSSQMAVNCLYNAREFGLLAQLLEKLGEFSKAAKIYEKRLNRISDTCRCLELMGDYAKALDLLCSMGLHTKALDLIDRFNRFKQEQMMNKMPLPRHVRPPGATHTLNELIYKSAEYHFKKGDHGQMLDALEQLEQFEARVDFLHRRGLVAEAVTMLKDGGRLLEAAKILREQGKLEEACTILESSSYPEFIAECRLSQARKFLLEPDSVANQASAVSLLTKAESLFSRCSDSVIKAETLLLLGKVQKDANKIREANLSFNKMSHTAGESECTDYLIKLSPPNADNIKNRIFHQLEKLVELICALFESTNPGEERQRRSCEVFFGLRPGEAGHLHIQRCEGARILSALDKNMLLLSEVEAVKAREAIAKYYLIPRALGWVKKIRELLSGEIKKLTQCVDYQIGMPCSNGLDTCQQLHLPYSFHHVLNRVNYLVLLIEIDDIIGKASRLSRFKSADKLTVEIEQSHLKSAKKCKALYNIFFPEHCHQRFIGESVQTTQKLLRLVQHPSVGRQLKAFAENERKKVDRKHQRADTDLYLMCHGIDLLIGEKPTVMKKLVTREEDDCFSWQKKEGWNHPKPLGMHLLRSNDPRKGFQILSYKRHHLESFEDLYTKRDAMQSLSSFNRFMGTMVKKPVYPLLPSISNTVAMIEVYVTMMLTLGAKTQQCAVAIPASYLAQASFLDAICAPGKGHAMYTAVSDTLPNKDTSGQTRRLSRLICGTSMEGRDFNVLADALSSVEYIQTGEAERTLVLVLVMLCNAGMALPVQIIRDTREALQSIAPSEDHLPKRVYTALCRIREAQDRHDALSILQELLKARGDEYLRECRWSPRMPPRGSPGLEFRNLNLKTFSNVQFETLPAVSPTVFTELMEGSIRQRGRDLNEEEDKSTAGEREVEGDLDVSEEEVTKAQREQETLQRERATRVIMGYLKSKRLLRVASLLRSYGYSTIRIRPEVQSKVETTATAWVSQQLWEFLHTPTQCAICNVSLRGVEDTRHELEALTEEGHDNDEPGEAVSMQSDLGPTSEADGRDDLPTQEEHKATAFHQQRHQDFIHYEKMLHDEVYPLMTEVEKLLQELRLPTLTAGNSGNSDNFKYFEDTLCRIRQDLTDKMAEIQKQLAFEKLAEVRYIMEQLTKAHQTSKEKLEQKRAAAQQDKTANEDINEADAIFDEEEEADEDKILPVAEQPDKRKGGRNKGRGQKKKGKGSGQRNRRR</sequence>
<dbReference type="GO" id="GO:0004386">
    <property type="term" value="F:helicase activity"/>
    <property type="evidence" value="ECO:0007669"/>
    <property type="project" value="UniProtKB-UniRule"/>
</dbReference>
<feature type="region of interest" description="Disordered" evidence="7">
    <location>
        <begin position="3258"/>
        <end position="3334"/>
    </location>
</feature>
<evidence type="ECO:0000259" key="8">
    <source>
        <dbReference type="PROSITE" id="PS50103"/>
    </source>
</evidence>
<feature type="compositionally biased region" description="Basic and acidic residues" evidence="7">
    <location>
        <begin position="1271"/>
        <end position="1283"/>
    </location>
</feature>
<dbReference type="GO" id="GO:0016787">
    <property type="term" value="F:hydrolase activity"/>
    <property type="evidence" value="ECO:0007669"/>
    <property type="project" value="UniProtKB-UniRule"/>
</dbReference>
<dbReference type="SMART" id="SM00248">
    <property type="entry name" value="ANK"/>
    <property type="match status" value="4"/>
</dbReference>
<feature type="compositionally biased region" description="Acidic residues" evidence="7">
    <location>
        <begin position="1397"/>
        <end position="1407"/>
    </location>
</feature>
<feature type="region of interest" description="Disordered" evidence="7">
    <location>
        <begin position="494"/>
        <end position="637"/>
    </location>
</feature>
<keyword evidence="6" id="KW-0862">Zinc</keyword>
<feature type="compositionally biased region" description="Acidic residues" evidence="7">
    <location>
        <begin position="3281"/>
        <end position="3297"/>
    </location>
</feature>
<evidence type="ECO:0000259" key="9">
    <source>
        <dbReference type="PROSITE" id="PS51198"/>
    </source>
</evidence>
<feature type="domain" description="UvrD-like helicase ATP-binding" evidence="9">
    <location>
        <begin position="1330"/>
        <end position="1820"/>
    </location>
</feature>
<accession>A0A913ZF45</accession>
<organism evidence="10 11">
    <name type="scientific">Patiria miniata</name>
    <name type="common">Bat star</name>
    <name type="synonym">Asterina miniata</name>
    <dbReference type="NCBI Taxonomy" id="46514"/>
    <lineage>
        <taxon>Eukaryota</taxon>
        <taxon>Metazoa</taxon>
        <taxon>Echinodermata</taxon>
        <taxon>Eleutherozoa</taxon>
        <taxon>Asterozoa</taxon>
        <taxon>Asteroidea</taxon>
        <taxon>Valvatacea</taxon>
        <taxon>Valvatida</taxon>
        <taxon>Asterinidae</taxon>
        <taxon>Patiria</taxon>
    </lineage>
</organism>
<evidence type="ECO:0000256" key="6">
    <source>
        <dbReference type="PROSITE-ProRule" id="PRU00723"/>
    </source>
</evidence>
<keyword evidence="11" id="KW-1185">Reference proteome</keyword>
<dbReference type="OMA" id="CHEFSER"/>
<feature type="compositionally biased region" description="Low complexity" evidence="7">
    <location>
        <begin position="950"/>
        <end position="962"/>
    </location>
</feature>
<feature type="compositionally biased region" description="Basic and acidic residues" evidence="7">
    <location>
        <begin position="3260"/>
        <end position="3269"/>
    </location>
</feature>
<dbReference type="PANTHER" id="PTHR21529">
    <property type="entry name" value="MAMMARY TURMOR VIRUS RECEPTOR HOMOLOG 1, 2 MTVR1, 2"/>
    <property type="match status" value="1"/>
</dbReference>
<feature type="region of interest" description="Disordered" evidence="7">
    <location>
        <begin position="1573"/>
        <end position="1617"/>
    </location>
</feature>
<feature type="compositionally biased region" description="Low complexity" evidence="7">
    <location>
        <begin position="430"/>
        <end position="443"/>
    </location>
</feature>
<reference evidence="10" key="1">
    <citation type="submission" date="2022-11" db="UniProtKB">
        <authorList>
            <consortium name="EnsemblMetazoa"/>
        </authorList>
    </citation>
    <scope>IDENTIFICATION</scope>
</reference>
<feature type="compositionally biased region" description="Basic and acidic residues" evidence="7">
    <location>
        <begin position="591"/>
        <end position="626"/>
    </location>
</feature>
<feature type="region of interest" description="Disordered" evidence="7">
    <location>
        <begin position="1397"/>
        <end position="1432"/>
    </location>
</feature>
<feature type="compositionally biased region" description="Acidic residues" evidence="7">
    <location>
        <begin position="1062"/>
        <end position="1082"/>
    </location>
</feature>
<dbReference type="RefSeq" id="XP_038049681.1">
    <property type="nucleotide sequence ID" value="XM_038193753.1"/>
</dbReference>
<keyword evidence="6" id="KW-0479">Metal-binding</keyword>
<feature type="region of interest" description="Disordered" evidence="7">
    <location>
        <begin position="1"/>
        <end position="24"/>
    </location>
</feature>
<dbReference type="GO" id="GO:0010468">
    <property type="term" value="P:regulation of gene expression"/>
    <property type="evidence" value="ECO:0007669"/>
    <property type="project" value="UniProtKB-ARBA"/>
</dbReference>
<feature type="compositionally biased region" description="Basic and acidic residues" evidence="7">
    <location>
        <begin position="972"/>
        <end position="1001"/>
    </location>
</feature>
<keyword evidence="3 5" id="KW-0347">Helicase</keyword>
<dbReference type="Gene3D" id="1.25.40.20">
    <property type="entry name" value="Ankyrin repeat-containing domain"/>
    <property type="match status" value="2"/>
</dbReference>
<evidence type="ECO:0000256" key="1">
    <source>
        <dbReference type="ARBA" id="ARBA00022741"/>
    </source>
</evidence>
<feature type="zinc finger region" description="C3H1-type" evidence="6">
    <location>
        <begin position="2516"/>
        <end position="2545"/>
    </location>
</feature>
<evidence type="ECO:0000313" key="11">
    <source>
        <dbReference type="Proteomes" id="UP000887568"/>
    </source>
</evidence>
<evidence type="ECO:0000313" key="10">
    <source>
        <dbReference type="EnsemblMetazoa" id="XP_038049681.1"/>
    </source>
</evidence>
<dbReference type="InterPro" id="IPR036770">
    <property type="entry name" value="Ankyrin_rpt-contain_sf"/>
</dbReference>
<dbReference type="InterPro" id="IPR011990">
    <property type="entry name" value="TPR-like_helical_dom_sf"/>
</dbReference>
<keyword evidence="4 5" id="KW-0067">ATP-binding</keyword>
<dbReference type="EnsemblMetazoa" id="XM_038193753.1">
    <property type="protein sequence ID" value="XP_038049681.1"/>
    <property type="gene ID" value="LOC119723193"/>
</dbReference>
<feature type="compositionally biased region" description="Basic and acidic residues" evidence="7">
    <location>
        <begin position="524"/>
        <end position="581"/>
    </location>
</feature>
<feature type="region of interest" description="Disordered" evidence="7">
    <location>
        <begin position="3123"/>
        <end position="3154"/>
    </location>
</feature>
<keyword evidence="6" id="KW-0863">Zinc-finger</keyword>
<dbReference type="SUPFAM" id="SSF48452">
    <property type="entry name" value="TPR-like"/>
    <property type="match status" value="3"/>
</dbReference>